<keyword evidence="2" id="KW-0732">Signal</keyword>
<evidence type="ECO:0000256" key="1">
    <source>
        <dbReference type="SAM" id="MobiDB-lite"/>
    </source>
</evidence>
<dbReference type="Proteomes" id="UP000325313">
    <property type="component" value="Unassembled WGS sequence"/>
</dbReference>
<sequence length="169" mass="18445">MMQIFKGSFVLLSGIIGHLGACDLKEECKGIYLCTVTGGKWKTCPVEGCPLKFRPIIWKYCALCGNQKPTDVERCDNHLETESRLVLQEPQAPLPARRGELHPEMKSTIHSTSRIQASSREAGQIGHASSASSAAVHPMQKPTSSTRWISKGRVGVPRSSSAGKDTLRD</sequence>
<proteinExistence type="predicted"/>
<organism evidence="3 4">
    <name type="scientific">Puccinia graminis f. sp. tritici</name>
    <dbReference type="NCBI Taxonomy" id="56615"/>
    <lineage>
        <taxon>Eukaryota</taxon>
        <taxon>Fungi</taxon>
        <taxon>Dikarya</taxon>
        <taxon>Basidiomycota</taxon>
        <taxon>Pucciniomycotina</taxon>
        <taxon>Pucciniomycetes</taxon>
        <taxon>Pucciniales</taxon>
        <taxon>Pucciniaceae</taxon>
        <taxon>Puccinia</taxon>
    </lineage>
</organism>
<gene>
    <name evidence="3" type="ORF">PGTUg99_021674</name>
</gene>
<accession>A0A5B0M9J9</accession>
<evidence type="ECO:0000313" key="4">
    <source>
        <dbReference type="Proteomes" id="UP000325313"/>
    </source>
</evidence>
<feature type="compositionally biased region" description="Polar residues" evidence="1">
    <location>
        <begin position="111"/>
        <end position="121"/>
    </location>
</feature>
<reference evidence="3 4" key="1">
    <citation type="submission" date="2019-05" db="EMBL/GenBank/DDBJ databases">
        <title>Emergence of the Ug99 lineage of the wheat stem rust pathogen through somatic hybridization.</title>
        <authorList>
            <person name="Li F."/>
            <person name="Upadhyaya N.M."/>
            <person name="Sperschneider J."/>
            <person name="Matny O."/>
            <person name="Nguyen-Phuc H."/>
            <person name="Mago R."/>
            <person name="Raley C."/>
            <person name="Miller M.E."/>
            <person name="Silverstein K.A.T."/>
            <person name="Henningsen E."/>
            <person name="Hirsch C.D."/>
            <person name="Visser B."/>
            <person name="Pretorius Z.A."/>
            <person name="Steffenson B.J."/>
            <person name="Schwessinger B."/>
            <person name="Dodds P.N."/>
            <person name="Figueroa M."/>
        </authorList>
    </citation>
    <scope>NUCLEOTIDE SEQUENCE [LARGE SCALE GENOMIC DNA]</scope>
    <source>
        <strain evidence="3 4">Ug99</strain>
    </source>
</reference>
<feature type="signal peptide" evidence="2">
    <location>
        <begin position="1"/>
        <end position="21"/>
    </location>
</feature>
<evidence type="ECO:0000313" key="3">
    <source>
        <dbReference type="EMBL" id="KAA1072588.1"/>
    </source>
</evidence>
<comment type="caution">
    <text evidence="3">The sequence shown here is derived from an EMBL/GenBank/DDBJ whole genome shotgun (WGS) entry which is preliminary data.</text>
</comment>
<feature type="region of interest" description="Disordered" evidence="1">
    <location>
        <begin position="111"/>
        <end position="169"/>
    </location>
</feature>
<name>A0A5B0M9J9_PUCGR</name>
<evidence type="ECO:0000256" key="2">
    <source>
        <dbReference type="SAM" id="SignalP"/>
    </source>
</evidence>
<protein>
    <submittedName>
        <fullName evidence="3">Uncharacterized protein</fullName>
    </submittedName>
</protein>
<dbReference type="AlphaFoldDB" id="A0A5B0M9J9"/>
<feature type="chain" id="PRO_5023069555" evidence="2">
    <location>
        <begin position="22"/>
        <end position="169"/>
    </location>
</feature>
<dbReference type="EMBL" id="VDEP01000478">
    <property type="protein sequence ID" value="KAA1072588.1"/>
    <property type="molecule type" value="Genomic_DNA"/>
</dbReference>